<feature type="compositionally biased region" description="Basic residues" evidence="1">
    <location>
        <begin position="1"/>
        <end position="20"/>
    </location>
</feature>
<name>A0A498IAM5_MALDO</name>
<dbReference type="SMART" id="SM00767">
    <property type="entry name" value="DCD"/>
    <property type="match status" value="1"/>
</dbReference>
<dbReference type="Pfam" id="PF10539">
    <property type="entry name" value="Dev_Cell_Death"/>
    <property type="match status" value="1"/>
</dbReference>
<dbReference type="PANTHER" id="PTHR46444:SF19">
    <property type="entry name" value="OS02G0745600 PROTEIN"/>
    <property type="match status" value="1"/>
</dbReference>
<dbReference type="PANTHER" id="PTHR46444">
    <property type="entry name" value="DCD (DEVELOPMENT AND CELL DEATH) DOMAIN PROTEIN-RELATED"/>
    <property type="match status" value="1"/>
</dbReference>
<proteinExistence type="predicted"/>
<protein>
    <recommendedName>
        <fullName evidence="2">DCD domain-containing protein</fullName>
    </recommendedName>
</protein>
<feature type="domain" description="DCD" evidence="2">
    <location>
        <begin position="65"/>
        <end position="185"/>
    </location>
</feature>
<dbReference type="AlphaFoldDB" id="A0A498IAM5"/>
<reference evidence="3 4" key="1">
    <citation type="submission" date="2018-10" db="EMBL/GenBank/DDBJ databases">
        <title>A high-quality apple genome assembly.</title>
        <authorList>
            <person name="Hu J."/>
        </authorList>
    </citation>
    <scope>NUCLEOTIDE SEQUENCE [LARGE SCALE GENOMIC DNA]</scope>
    <source>
        <strain evidence="4">cv. HFTH1</strain>
        <tissue evidence="3">Young leaf</tissue>
    </source>
</reference>
<accession>A0A498IAM5</accession>
<comment type="caution">
    <text evidence="3">The sequence shown here is derived from an EMBL/GenBank/DDBJ whole genome shotgun (WGS) entry which is preliminary data.</text>
</comment>
<dbReference type="InterPro" id="IPR013989">
    <property type="entry name" value="Dev_and_cell_death_domain"/>
</dbReference>
<gene>
    <name evidence="3" type="ORF">DVH24_041126</name>
</gene>
<evidence type="ECO:0000313" key="4">
    <source>
        <dbReference type="Proteomes" id="UP000290289"/>
    </source>
</evidence>
<dbReference type="EMBL" id="RDQH01000339">
    <property type="protein sequence ID" value="RXH79979.1"/>
    <property type="molecule type" value="Genomic_DNA"/>
</dbReference>
<dbReference type="PROSITE" id="PS51222">
    <property type="entry name" value="DCD"/>
    <property type="match status" value="1"/>
</dbReference>
<keyword evidence="4" id="KW-1185">Reference proteome</keyword>
<evidence type="ECO:0000259" key="2">
    <source>
        <dbReference type="PROSITE" id="PS51222"/>
    </source>
</evidence>
<feature type="region of interest" description="Disordered" evidence="1">
    <location>
        <begin position="1"/>
        <end position="29"/>
    </location>
</feature>
<organism evidence="3 4">
    <name type="scientific">Malus domestica</name>
    <name type="common">Apple</name>
    <name type="synonym">Pyrus malus</name>
    <dbReference type="NCBI Taxonomy" id="3750"/>
    <lineage>
        <taxon>Eukaryota</taxon>
        <taxon>Viridiplantae</taxon>
        <taxon>Streptophyta</taxon>
        <taxon>Embryophyta</taxon>
        <taxon>Tracheophyta</taxon>
        <taxon>Spermatophyta</taxon>
        <taxon>Magnoliopsida</taxon>
        <taxon>eudicotyledons</taxon>
        <taxon>Gunneridae</taxon>
        <taxon>Pentapetalae</taxon>
        <taxon>rosids</taxon>
        <taxon>fabids</taxon>
        <taxon>Rosales</taxon>
        <taxon>Rosaceae</taxon>
        <taxon>Amygdaloideae</taxon>
        <taxon>Maleae</taxon>
        <taxon>Malus</taxon>
    </lineage>
</organism>
<evidence type="ECO:0000313" key="3">
    <source>
        <dbReference type="EMBL" id="RXH79979.1"/>
    </source>
</evidence>
<dbReference type="Proteomes" id="UP000290289">
    <property type="component" value="Chromosome 13"/>
</dbReference>
<evidence type="ECO:0000256" key="1">
    <source>
        <dbReference type="SAM" id="MobiDB-lite"/>
    </source>
</evidence>
<sequence>MNRKKRIEKKFTKKKKKSKKISASSVPTPAPVPNRAALLLERLLMQLRLATKKVRPTKNEKDSGHSHSGFIFMCSGKTKPECYRLAKVDFAKKIRPGAKLFLHDFDLKLLYGTYKATSNGGLDLEPIAFKGKFPAQVHALISLFCPITESVPTTAPPLRDVARPGSFPSPIKEEGFIQQLGCPIKRALIHMMCKQAIPYPLYDQYEVKTHVERSRRHLEPQHVQHASLPHHADSYYLAAAHEPYLPENLYHHDGYRRNIHLLHSLSNYFSCYYVAFFTFSFY</sequence>